<organism evidence="2">
    <name type="scientific">uncultured Actinomycetospora sp</name>
    <dbReference type="NCBI Taxonomy" id="1135996"/>
    <lineage>
        <taxon>Bacteria</taxon>
        <taxon>Bacillati</taxon>
        <taxon>Actinomycetota</taxon>
        <taxon>Actinomycetes</taxon>
        <taxon>Pseudonocardiales</taxon>
        <taxon>Pseudonocardiaceae</taxon>
        <taxon>Actinomycetospora</taxon>
        <taxon>environmental samples</taxon>
    </lineage>
</organism>
<proteinExistence type="predicted"/>
<name>A0A6J4JPR4_9PSEU</name>
<gene>
    <name evidence="2" type="ORF">AVDCRST_MAG54-3853</name>
</gene>
<protein>
    <submittedName>
        <fullName evidence="2">Uncharacterized protein</fullName>
    </submittedName>
</protein>
<feature type="compositionally biased region" description="Basic residues" evidence="1">
    <location>
        <begin position="106"/>
        <end position="119"/>
    </location>
</feature>
<accession>A0A6J4JPR4</accession>
<feature type="region of interest" description="Disordered" evidence="1">
    <location>
        <begin position="36"/>
        <end position="119"/>
    </location>
</feature>
<evidence type="ECO:0000256" key="1">
    <source>
        <dbReference type="SAM" id="MobiDB-lite"/>
    </source>
</evidence>
<reference evidence="2" key="1">
    <citation type="submission" date="2020-02" db="EMBL/GenBank/DDBJ databases">
        <authorList>
            <person name="Meier V. D."/>
        </authorList>
    </citation>
    <scope>NUCLEOTIDE SEQUENCE</scope>
    <source>
        <strain evidence="2">AVDCRST_MAG54</strain>
    </source>
</reference>
<feature type="compositionally biased region" description="Basic and acidic residues" evidence="1">
    <location>
        <begin position="44"/>
        <end position="81"/>
    </location>
</feature>
<dbReference type="AlphaFoldDB" id="A0A6J4JPR4"/>
<dbReference type="EMBL" id="CADCTH010000491">
    <property type="protein sequence ID" value="CAA9283843.1"/>
    <property type="molecule type" value="Genomic_DNA"/>
</dbReference>
<feature type="compositionally biased region" description="Low complexity" evidence="1">
    <location>
        <begin position="94"/>
        <end position="105"/>
    </location>
</feature>
<evidence type="ECO:0000313" key="2">
    <source>
        <dbReference type="EMBL" id="CAA9283843.1"/>
    </source>
</evidence>
<sequence length="142" mass="15458">MVDLGARVGVLTVDEAAPTGRVGRVLRDGQHAGVEGPVVRIGGRHPDQFGHPHLADRLGGDGGADVDHLKAPTDRSSRSDEGPGLLAHRAHCPSQQRSAQRSSRAGPRRASRREIGRRRPRRCLRSSGWRGCCSWPWRARVT</sequence>